<comment type="caution">
    <text evidence="1">The sequence shown here is derived from an EMBL/GenBank/DDBJ whole genome shotgun (WGS) entry which is preliminary data.</text>
</comment>
<keyword evidence="2" id="KW-1185">Reference proteome</keyword>
<name>A0A9Q0H853_9MAGN</name>
<dbReference type="Proteomes" id="UP001141806">
    <property type="component" value="Unassembled WGS sequence"/>
</dbReference>
<organism evidence="1 2">
    <name type="scientific">Protea cynaroides</name>
    <dbReference type="NCBI Taxonomy" id="273540"/>
    <lineage>
        <taxon>Eukaryota</taxon>
        <taxon>Viridiplantae</taxon>
        <taxon>Streptophyta</taxon>
        <taxon>Embryophyta</taxon>
        <taxon>Tracheophyta</taxon>
        <taxon>Spermatophyta</taxon>
        <taxon>Magnoliopsida</taxon>
        <taxon>Proteales</taxon>
        <taxon>Proteaceae</taxon>
        <taxon>Protea</taxon>
    </lineage>
</organism>
<proteinExistence type="predicted"/>
<dbReference type="EMBL" id="JAMYWD010000010">
    <property type="protein sequence ID" value="KAJ4958914.1"/>
    <property type="molecule type" value="Genomic_DNA"/>
</dbReference>
<dbReference type="AlphaFoldDB" id="A0A9Q0H853"/>
<accession>A0A9Q0H853</accession>
<evidence type="ECO:0000313" key="1">
    <source>
        <dbReference type="EMBL" id="KAJ4958914.1"/>
    </source>
</evidence>
<sequence length="122" mass="12782">MEKRYPVSHLGGDANQIDVRVSMATDRVPTITASASGPPKQQGRRLHMPLLKVGIAAVEAQSALPLSVVSTSSEGLLPGSILIQGNMQVTDDSSQARRIAFGVDPNGGGAITTGSIARGFWW</sequence>
<evidence type="ECO:0000313" key="2">
    <source>
        <dbReference type="Proteomes" id="UP001141806"/>
    </source>
</evidence>
<protein>
    <submittedName>
        <fullName evidence="1">Uncharacterized protein</fullName>
    </submittedName>
</protein>
<reference evidence="1" key="1">
    <citation type="journal article" date="2023" name="Plant J.">
        <title>The genome of the king protea, Protea cynaroides.</title>
        <authorList>
            <person name="Chang J."/>
            <person name="Duong T.A."/>
            <person name="Schoeman C."/>
            <person name="Ma X."/>
            <person name="Roodt D."/>
            <person name="Barker N."/>
            <person name="Li Z."/>
            <person name="Van de Peer Y."/>
            <person name="Mizrachi E."/>
        </authorList>
    </citation>
    <scope>NUCLEOTIDE SEQUENCE</scope>
    <source>
        <tissue evidence="1">Young leaves</tissue>
    </source>
</reference>
<gene>
    <name evidence="1" type="ORF">NE237_026025</name>
</gene>